<keyword evidence="2" id="KW-0472">Membrane</keyword>
<protein>
    <submittedName>
        <fullName evidence="3">Uncharacterized protein</fullName>
    </submittedName>
</protein>
<keyword evidence="2" id="KW-1133">Transmembrane helix</keyword>
<evidence type="ECO:0000256" key="1">
    <source>
        <dbReference type="SAM" id="MobiDB-lite"/>
    </source>
</evidence>
<feature type="region of interest" description="Disordered" evidence="1">
    <location>
        <begin position="73"/>
        <end position="102"/>
    </location>
</feature>
<dbReference type="PANTHER" id="PTHR34054">
    <property type="entry name" value="EXPRESSED PROTEIN"/>
    <property type="match status" value="1"/>
</dbReference>
<accession>A0AAV5L4N9</accession>
<comment type="caution">
    <text evidence="3">The sequence shown here is derived from an EMBL/GenBank/DDBJ whole genome shotgun (WGS) entry which is preliminary data.</text>
</comment>
<dbReference type="PANTHER" id="PTHR34054:SF4">
    <property type="entry name" value="PROTEIN, PUTATIVE-RELATED"/>
    <property type="match status" value="1"/>
</dbReference>
<feature type="transmembrane region" description="Helical" evidence="2">
    <location>
        <begin position="12"/>
        <end position="31"/>
    </location>
</feature>
<organism evidence="3 4">
    <name type="scientific">Rubroshorea leprosula</name>
    <dbReference type="NCBI Taxonomy" id="152421"/>
    <lineage>
        <taxon>Eukaryota</taxon>
        <taxon>Viridiplantae</taxon>
        <taxon>Streptophyta</taxon>
        <taxon>Embryophyta</taxon>
        <taxon>Tracheophyta</taxon>
        <taxon>Spermatophyta</taxon>
        <taxon>Magnoliopsida</taxon>
        <taxon>eudicotyledons</taxon>
        <taxon>Gunneridae</taxon>
        <taxon>Pentapetalae</taxon>
        <taxon>rosids</taxon>
        <taxon>malvids</taxon>
        <taxon>Malvales</taxon>
        <taxon>Dipterocarpaceae</taxon>
        <taxon>Rubroshorea</taxon>
    </lineage>
</organism>
<dbReference type="EMBL" id="BPVZ01000093">
    <property type="protein sequence ID" value="GKV31914.1"/>
    <property type="molecule type" value="Genomic_DNA"/>
</dbReference>
<evidence type="ECO:0000256" key="2">
    <source>
        <dbReference type="SAM" id="Phobius"/>
    </source>
</evidence>
<feature type="region of interest" description="Disordered" evidence="1">
    <location>
        <begin position="169"/>
        <end position="198"/>
    </location>
</feature>
<keyword evidence="2" id="KW-0812">Transmembrane</keyword>
<proteinExistence type="predicted"/>
<dbReference type="Proteomes" id="UP001054252">
    <property type="component" value="Unassembled WGS sequence"/>
</dbReference>
<sequence>MNALTKLPAVLTAIFTLCFCVLMAELIYVLWWRRRFREQNISGSEGSRMSGATFNLPSKELLYFFCWKNKSSQVEPSATPPALMDVSRDSEAAKDDDDDDDDDLEKLQALYVSSRLLYTIKEEEKEGRDSSEYSVETESKSRWTLGDALTAMALSEAALAAVNEVEAETPYYTPSPSPGHEESVIPAESGASGEEETEKVTDFVSILIKDELSLAGNITDPTK</sequence>
<evidence type="ECO:0000313" key="3">
    <source>
        <dbReference type="EMBL" id="GKV31914.1"/>
    </source>
</evidence>
<dbReference type="InterPro" id="IPR045884">
    <property type="entry name" value="At5g59350-like"/>
</dbReference>
<reference evidence="3 4" key="1">
    <citation type="journal article" date="2021" name="Commun. Biol.">
        <title>The genome of Shorea leprosula (Dipterocarpaceae) highlights the ecological relevance of drought in aseasonal tropical rainforests.</title>
        <authorList>
            <person name="Ng K.K.S."/>
            <person name="Kobayashi M.J."/>
            <person name="Fawcett J.A."/>
            <person name="Hatakeyama M."/>
            <person name="Paape T."/>
            <person name="Ng C.H."/>
            <person name="Ang C.C."/>
            <person name="Tnah L.H."/>
            <person name="Lee C.T."/>
            <person name="Nishiyama T."/>
            <person name="Sese J."/>
            <person name="O'Brien M.J."/>
            <person name="Copetti D."/>
            <person name="Mohd Noor M.I."/>
            <person name="Ong R.C."/>
            <person name="Putra M."/>
            <person name="Sireger I.Z."/>
            <person name="Indrioko S."/>
            <person name="Kosugi Y."/>
            <person name="Izuno A."/>
            <person name="Isagi Y."/>
            <person name="Lee S.L."/>
            <person name="Shimizu K.K."/>
        </authorList>
    </citation>
    <scope>NUCLEOTIDE SEQUENCE [LARGE SCALE GENOMIC DNA]</scope>
    <source>
        <strain evidence="3">214</strain>
    </source>
</reference>
<keyword evidence="4" id="KW-1185">Reference proteome</keyword>
<name>A0AAV5L4N9_9ROSI</name>
<evidence type="ECO:0000313" key="4">
    <source>
        <dbReference type="Proteomes" id="UP001054252"/>
    </source>
</evidence>
<dbReference type="AlphaFoldDB" id="A0AAV5L4N9"/>
<gene>
    <name evidence="3" type="ORF">SLEP1_g40568</name>
</gene>